<dbReference type="InterPro" id="IPR029044">
    <property type="entry name" value="Nucleotide-diphossugar_trans"/>
</dbReference>
<evidence type="ECO:0000313" key="2">
    <source>
        <dbReference type="EMBL" id="APT57069.1"/>
    </source>
</evidence>
<evidence type="ECO:0000313" key="3">
    <source>
        <dbReference type="Proteomes" id="UP000185494"/>
    </source>
</evidence>
<reference evidence="2 3" key="1">
    <citation type="submission" date="2016-05" db="EMBL/GenBank/DDBJ databases">
        <title>Complete Genome and Methylome Analysis of Psychrotrophic Bacterial Isolates from Antarctic Lake Untersee.</title>
        <authorList>
            <person name="Fomenkov A."/>
            <person name="Akimov V.N."/>
            <person name="Vasilyeva L.V."/>
            <person name="Andersen D."/>
            <person name="Vincze T."/>
            <person name="Roberts R.J."/>
        </authorList>
    </citation>
    <scope>NUCLEOTIDE SEQUENCE [LARGE SCALE GENOMIC DNA]</scope>
    <source>
        <strain evidence="2 3">U14-5</strain>
    </source>
</reference>
<dbReference type="RefSeq" id="WP_075797967.1">
    <property type="nucleotide sequence ID" value="NZ_CP015583.1"/>
</dbReference>
<accession>A0A1L7AEI5</accession>
<dbReference type="Proteomes" id="UP000185494">
    <property type="component" value="Chromosome 1"/>
</dbReference>
<name>A0A1L7AEI5_9PROT</name>
<dbReference type="SUPFAM" id="SSF53448">
    <property type="entry name" value="Nucleotide-diphospho-sugar transferases"/>
    <property type="match status" value="1"/>
</dbReference>
<dbReference type="PANTHER" id="PTHR22916:SF3">
    <property type="entry name" value="UDP-GLCNAC:BETAGAL BETA-1,3-N-ACETYLGLUCOSAMINYLTRANSFERASE-LIKE PROTEIN 1"/>
    <property type="match status" value="1"/>
</dbReference>
<dbReference type="KEGG" id="rgi:RGI145_08140"/>
<dbReference type="PANTHER" id="PTHR22916">
    <property type="entry name" value="GLYCOSYLTRANSFERASE"/>
    <property type="match status" value="1"/>
</dbReference>
<protein>
    <recommendedName>
        <fullName evidence="1">Glycosyltransferase 2-like domain-containing protein</fullName>
    </recommendedName>
</protein>
<organism evidence="2 3">
    <name type="scientific">Roseomonas gilardii</name>
    <dbReference type="NCBI Taxonomy" id="257708"/>
    <lineage>
        <taxon>Bacteria</taxon>
        <taxon>Pseudomonadati</taxon>
        <taxon>Pseudomonadota</taxon>
        <taxon>Alphaproteobacteria</taxon>
        <taxon>Acetobacterales</taxon>
        <taxon>Roseomonadaceae</taxon>
        <taxon>Roseomonas</taxon>
    </lineage>
</organism>
<proteinExistence type="predicted"/>
<dbReference type="GO" id="GO:0016758">
    <property type="term" value="F:hexosyltransferase activity"/>
    <property type="evidence" value="ECO:0007669"/>
    <property type="project" value="UniProtKB-ARBA"/>
</dbReference>
<dbReference type="eggNOG" id="COG1215">
    <property type="taxonomic scope" value="Bacteria"/>
</dbReference>
<dbReference type="InterPro" id="IPR001173">
    <property type="entry name" value="Glyco_trans_2-like"/>
</dbReference>
<evidence type="ECO:0000259" key="1">
    <source>
        <dbReference type="Pfam" id="PF00535"/>
    </source>
</evidence>
<gene>
    <name evidence="2" type="ORF">RGI145_08140</name>
</gene>
<dbReference type="Gene3D" id="3.90.550.10">
    <property type="entry name" value="Spore Coat Polysaccharide Biosynthesis Protein SpsA, Chain A"/>
    <property type="match status" value="1"/>
</dbReference>
<sequence length="319" mass="35866">MVAPLITVSVPTYRRPSLLLQCLHSVFQQDYRPLEIDVSDNSSTDEAEQLIADLTPPEGITIRYWRNVPASNLVGNINKLFAEARGERILVLHDDDALLPGAIEALDAAYRSSPDVICAYGIQECITPFGMVSPKDTETHSKVGNRTSEYSGLHYDLLVRALWRQVPCDGFLIDTQAARQIGYRSMELVGLQLDTDFGIRLSQAFPGKAFYFLDRKTSLYRLSPEGLRETGANVSSKIYDVLEALPNLSPAEMAARDRLMHQIAAESVVEHAMGRRRKKALHIFFSRYYRQGQSLMKSAYHLGLIATPRLRAVRYMRSA</sequence>
<dbReference type="STRING" id="257708.RGI145_08140"/>
<dbReference type="CDD" id="cd00761">
    <property type="entry name" value="Glyco_tranf_GTA_type"/>
    <property type="match status" value="1"/>
</dbReference>
<dbReference type="AlphaFoldDB" id="A0A1L7AEI5"/>
<feature type="domain" description="Glycosyltransferase 2-like" evidence="1">
    <location>
        <begin position="8"/>
        <end position="118"/>
    </location>
</feature>
<dbReference type="Pfam" id="PF00535">
    <property type="entry name" value="Glycos_transf_2"/>
    <property type="match status" value="1"/>
</dbReference>
<dbReference type="EMBL" id="CP015583">
    <property type="protein sequence ID" value="APT57069.1"/>
    <property type="molecule type" value="Genomic_DNA"/>
</dbReference>